<evidence type="ECO:0000313" key="3">
    <source>
        <dbReference type="EMBL" id="QHS84193.1"/>
    </source>
</evidence>
<evidence type="ECO:0000259" key="2">
    <source>
        <dbReference type="PROSITE" id="PS50965"/>
    </source>
</evidence>
<feature type="domain" description="NERD" evidence="2">
    <location>
        <begin position="92"/>
        <end position="147"/>
    </location>
</feature>
<keyword evidence="1" id="KW-0812">Transmembrane</keyword>
<reference evidence="3" key="1">
    <citation type="journal article" date="2020" name="Nature">
        <title>Giant virus diversity and host interactions through global metagenomics.</title>
        <authorList>
            <person name="Schulz F."/>
            <person name="Roux S."/>
            <person name="Paez-Espino D."/>
            <person name="Jungbluth S."/>
            <person name="Walsh D.A."/>
            <person name="Denef V.J."/>
            <person name="McMahon K.D."/>
            <person name="Konstantinidis K.T."/>
            <person name="Eloe-Fadrosh E.A."/>
            <person name="Kyrpides N.C."/>
            <person name="Woyke T."/>
        </authorList>
    </citation>
    <scope>NUCLEOTIDE SEQUENCE</scope>
    <source>
        <strain evidence="3">GVMAG-S-ERX555965-48</strain>
    </source>
</reference>
<dbReference type="EMBL" id="MN738774">
    <property type="protein sequence ID" value="QHS84193.1"/>
    <property type="molecule type" value="Genomic_DNA"/>
</dbReference>
<proteinExistence type="predicted"/>
<dbReference type="PROSITE" id="PS50965">
    <property type="entry name" value="NERD"/>
    <property type="match status" value="1"/>
</dbReference>
<feature type="transmembrane region" description="Helical" evidence="1">
    <location>
        <begin position="31"/>
        <end position="52"/>
    </location>
</feature>
<keyword evidence="1" id="KW-1133">Transmembrane helix</keyword>
<evidence type="ECO:0000256" key="1">
    <source>
        <dbReference type="SAM" id="Phobius"/>
    </source>
</evidence>
<feature type="transmembrane region" description="Helical" evidence="1">
    <location>
        <begin position="103"/>
        <end position="121"/>
    </location>
</feature>
<dbReference type="Gene3D" id="1.10.3730.20">
    <property type="match status" value="1"/>
</dbReference>
<dbReference type="InterPro" id="IPR011528">
    <property type="entry name" value="NERD"/>
</dbReference>
<dbReference type="GO" id="GO:0016020">
    <property type="term" value="C:membrane"/>
    <property type="evidence" value="ECO:0007669"/>
    <property type="project" value="InterPro"/>
</dbReference>
<dbReference type="InterPro" id="IPR000620">
    <property type="entry name" value="EamA_dom"/>
</dbReference>
<protein>
    <recommendedName>
        <fullName evidence="2">NERD domain-containing protein</fullName>
    </recommendedName>
</protein>
<name>A0A6C0AXI2_9ZZZZ</name>
<accession>A0A6C0AXI2</accession>
<keyword evidence="1" id="KW-0472">Membrane</keyword>
<dbReference type="InterPro" id="IPR037185">
    <property type="entry name" value="EmrE-like"/>
</dbReference>
<dbReference type="Pfam" id="PF00892">
    <property type="entry name" value="EamA"/>
    <property type="match status" value="1"/>
</dbReference>
<dbReference type="SUPFAM" id="SSF103481">
    <property type="entry name" value="Multidrug resistance efflux transporter EmrE"/>
    <property type="match status" value="1"/>
</dbReference>
<organism evidence="3">
    <name type="scientific">viral metagenome</name>
    <dbReference type="NCBI Taxonomy" id="1070528"/>
    <lineage>
        <taxon>unclassified sequences</taxon>
        <taxon>metagenomes</taxon>
        <taxon>organismal metagenomes</taxon>
    </lineage>
</organism>
<dbReference type="AlphaFoldDB" id="A0A6C0AXI2"/>
<sequence>MYHILFGISALKSMEPFFRKDVLQTLNNEEFLFINTLMISVLIILYTLYMYMTKRSTLNVFSKLKTFSFAQIAFLIALAFITFISTVSIFQVSKEFNTQNLNALVKTMTTVFALFIGVTFYNEQYTATQIYGIIITIVGIYLITKKD</sequence>
<feature type="transmembrane region" description="Helical" evidence="1">
    <location>
        <begin position="127"/>
        <end position="144"/>
    </location>
</feature>
<feature type="transmembrane region" description="Helical" evidence="1">
    <location>
        <begin position="72"/>
        <end position="91"/>
    </location>
</feature>